<evidence type="ECO:0000313" key="2">
    <source>
        <dbReference type="EMBL" id="KIN96392.1"/>
    </source>
</evidence>
<reference evidence="2 3" key="1">
    <citation type="submission" date="2014-04" db="EMBL/GenBank/DDBJ databases">
        <authorList>
            <consortium name="DOE Joint Genome Institute"/>
            <person name="Kuo A."/>
            <person name="Kohler A."/>
            <person name="Costa M.D."/>
            <person name="Nagy L.G."/>
            <person name="Floudas D."/>
            <person name="Copeland A."/>
            <person name="Barry K.W."/>
            <person name="Cichocki N."/>
            <person name="Veneault-Fourrey C."/>
            <person name="LaButti K."/>
            <person name="Lindquist E.A."/>
            <person name="Lipzen A."/>
            <person name="Lundell T."/>
            <person name="Morin E."/>
            <person name="Murat C."/>
            <person name="Sun H."/>
            <person name="Tunlid A."/>
            <person name="Henrissat B."/>
            <person name="Grigoriev I.V."/>
            <person name="Hibbett D.S."/>
            <person name="Martin F."/>
            <person name="Nordberg H.P."/>
            <person name="Cantor M.N."/>
            <person name="Hua S.X."/>
        </authorList>
    </citation>
    <scope>NUCLEOTIDE SEQUENCE [LARGE SCALE GENOMIC DNA]</scope>
    <source>
        <strain evidence="2 3">Marx 270</strain>
    </source>
</reference>
<sequence length="327" mass="37915">MENPNLAIQPNFTTEEYQEARLQLINDVVDDQQATNILATLWVLNNNKENLNWEMRKEQEAQRARDKVEQSKEELAEIEEAETARVEEWKKNRTKHALICKVGVPLGPINIPSPYTACKLKKGKYCELYFFTNIGLAEAETFNPSIDDEALTLLKADNDQHLWVPASTTRDKSSVIKDEDLTWEQFGEASIHLISAMKEHDWEEERVDMHVDFWMAIEAHPWCCSPWVHLKKALLLYQSQQRQRWHHALSTLNTWSLFELNQDLLNDAQEEILDKERSQELENLRKVRNTCIPNAIRTNFTFPLPASCSLLPLLSLSLLLIHTNSPA</sequence>
<name>A0A0C3IHA8_PISTI</name>
<evidence type="ECO:0000256" key="1">
    <source>
        <dbReference type="SAM" id="Coils"/>
    </source>
</evidence>
<dbReference type="HOGENOM" id="CLU_052398_0_0_1"/>
<accession>A0A0C3IHA8</accession>
<dbReference type="OrthoDB" id="2688210at2759"/>
<dbReference type="AlphaFoldDB" id="A0A0C3IHA8"/>
<organism evidence="2 3">
    <name type="scientific">Pisolithus tinctorius Marx 270</name>
    <dbReference type="NCBI Taxonomy" id="870435"/>
    <lineage>
        <taxon>Eukaryota</taxon>
        <taxon>Fungi</taxon>
        <taxon>Dikarya</taxon>
        <taxon>Basidiomycota</taxon>
        <taxon>Agaricomycotina</taxon>
        <taxon>Agaricomycetes</taxon>
        <taxon>Agaricomycetidae</taxon>
        <taxon>Boletales</taxon>
        <taxon>Sclerodermatineae</taxon>
        <taxon>Pisolithaceae</taxon>
        <taxon>Pisolithus</taxon>
    </lineage>
</organism>
<dbReference type="InParanoid" id="A0A0C3IHA8"/>
<proteinExistence type="predicted"/>
<evidence type="ECO:0000313" key="3">
    <source>
        <dbReference type="Proteomes" id="UP000054217"/>
    </source>
</evidence>
<keyword evidence="3" id="KW-1185">Reference proteome</keyword>
<feature type="coiled-coil region" evidence="1">
    <location>
        <begin position="54"/>
        <end position="81"/>
    </location>
</feature>
<gene>
    <name evidence="2" type="ORF">M404DRAFT_163139</name>
</gene>
<protein>
    <submittedName>
        <fullName evidence="2">Uncharacterized protein</fullName>
    </submittedName>
</protein>
<keyword evidence="1" id="KW-0175">Coiled coil</keyword>
<dbReference type="Proteomes" id="UP000054217">
    <property type="component" value="Unassembled WGS sequence"/>
</dbReference>
<dbReference type="EMBL" id="KN832047">
    <property type="protein sequence ID" value="KIN96392.1"/>
    <property type="molecule type" value="Genomic_DNA"/>
</dbReference>
<dbReference type="STRING" id="870435.A0A0C3IHA8"/>
<reference evidence="3" key="2">
    <citation type="submission" date="2015-01" db="EMBL/GenBank/DDBJ databases">
        <title>Evolutionary Origins and Diversification of the Mycorrhizal Mutualists.</title>
        <authorList>
            <consortium name="DOE Joint Genome Institute"/>
            <consortium name="Mycorrhizal Genomics Consortium"/>
            <person name="Kohler A."/>
            <person name="Kuo A."/>
            <person name="Nagy L.G."/>
            <person name="Floudas D."/>
            <person name="Copeland A."/>
            <person name="Barry K.W."/>
            <person name="Cichocki N."/>
            <person name="Veneault-Fourrey C."/>
            <person name="LaButti K."/>
            <person name="Lindquist E.A."/>
            <person name="Lipzen A."/>
            <person name="Lundell T."/>
            <person name="Morin E."/>
            <person name="Murat C."/>
            <person name="Riley R."/>
            <person name="Ohm R."/>
            <person name="Sun H."/>
            <person name="Tunlid A."/>
            <person name="Henrissat B."/>
            <person name="Grigoriev I.V."/>
            <person name="Hibbett D.S."/>
            <person name="Martin F."/>
        </authorList>
    </citation>
    <scope>NUCLEOTIDE SEQUENCE [LARGE SCALE GENOMIC DNA]</scope>
    <source>
        <strain evidence="3">Marx 270</strain>
    </source>
</reference>